<accession>W2LG89</accession>
<proteinExistence type="predicted"/>
<gene>
    <name evidence="1" type="ORF">L917_06542</name>
</gene>
<dbReference type="Proteomes" id="UP000054423">
    <property type="component" value="Unassembled WGS sequence"/>
</dbReference>
<name>W2LG89_PHYNI</name>
<dbReference type="EMBL" id="KI678986">
    <property type="protein sequence ID" value="ETL95694.1"/>
    <property type="molecule type" value="Genomic_DNA"/>
</dbReference>
<sequence length="78" mass="8540">MFSCTIGKVPAVNDMLRMLFVFNTSSLYTKRKRTYVGGGILMTSSEMVEDDATVEAERQRKADVMAASAKARATNAQA</sequence>
<evidence type="ECO:0000313" key="1">
    <source>
        <dbReference type="EMBL" id="ETL95694.1"/>
    </source>
</evidence>
<protein>
    <submittedName>
        <fullName evidence="1">Uncharacterized protein</fullName>
    </submittedName>
</protein>
<organism evidence="1">
    <name type="scientific">Phytophthora nicotianae</name>
    <name type="common">Potato buckeye rot agent</name>
    <name type="synonym">Phytophthora parasitica</name>
    <dbReference type="NCBI Taxonomy" id="4792"/>
    <lineage>
        <taxon>Eukaryota</taxon>
        <taxon>Sar</taxon>
        <taxon>Stramenopiles</taxon>
        <taxon>Oomycota</taxon>
        <taxon>Peronosporomycetes</taxon>
        <taxon>Peronosporales</taxon>
        <taxon>Peronosporaceae</taxon>
        <taxon>Phytophthora</taxon>
    </lineage>
</organism>
<dbReference type="AlphaFoldDB" id="W2LG89"/>
<reference evidence="1" key="1">
    <citation type="submission" date="2013-11" db="EMBL/GenBank/DDBJ databases">
        <title>The Genome Sequence of Phytophthora parasitica CHvinca01.</title>
        <authorList>
            <consortium name="The Broad Institute Genomics Platform"/>
            <person name="Russ C."/>
            <person name="Tyler B."/>
            <person name="Panabieres F."/>
            <person name="Shan W."/>
            <person name="Tripathy S."/>
            <person name="Grunwald N."/>
            <person name="Machado M."/>
            <person name="Johnson C.S."/>
            <person name="Arredondo F."/>
            <person name="Hong C."/>
            <person name="Coffey M."/>
            <person name="Young S.K."/>
            <person name="Zeng Q."/>
            <person name="Gargeya S."/>
            <person name="Fitzgerald M."/>
            <person name="Abouelleil A."/>
            <person name="Alvarado L."/>
            <person name="Chapman S.B."/>
            <person name="Gainer-Dewar J."/>
            <person name="Goldberg J."/>
            <person name="Griggs A."/>
            <person name="Gujja S."/>
            <person name="Hansen M."/>
            <person name="Howarth C."/>
            <person name="Imamovic A."/>
            <person name="Ireland A."/>
            <person name="Larimer J."/>
            <person name="McCowan C."/>
            <person name="Murphy C."/>
            <person name="Pearson M."/>
            <person name="Poon T.W."/>
            <person name="Priest M."/>
            <person name="Roberts A."/>
            <person name="Saif S."/>
            <person name="Shea T."/>
            <person name="Sykes S."/>
            <person name="Wortman J."/>
            <person name="Nusbaum C."/>
            <person name="Birren B."/>
        </authorList>
    </citation>
    <scope>NUCLEOTIDE SEQUENCE [LARGE SCALE GENOMIC DNA]</scope>
    <source>
        <strain evidence="1">CHvinca01</strain>
    </source>
</reference>